<evidence type="ECO:0000313" key="1">
    <source>
        <dbReference type="EMBL" id="KYF71625.1"/>
    </source>
</evidence>
<sequence length="329" mass="36101">MPTLEHNGLVDMFRENPSLAPHLLELLFHLKLPPYATVDVVEASLDQLIPVEFRADLVLELRDERGVQVLSIVLELQRDIDRRKSYSWPVYVAVVRARKECQAVVVVIAPDAEVAAWAAQKIDLGLGLGTLQPLVIGPEIVPEVTEQAEAEKETELAILSAVAHGNGPNGLAVVQAALGALGRFDHEHAAVYFQIVYNALRDPMRRALEALIMERQTEGKATFPPFAEQLIERGRLEGIREGRLEGVREGKLEGVREGKLEGVREGKLEGVREGELKGKRDVLLRLVARAGIALSAADVSRIQACTDPATLDRWVDNILGAKTASDVFS</sequence>
<comment type="caution">
    <text evidence="1">The sequence shown here is derived from an EMBL/GenBank/DDBJ whole genome shotgun (WGS) entry which is preliminary data.</text>
</comment>
<evidence type="ECO:0000313" key="2">
    <source>
        <dbReference type="Proteomes" id="UP000075260"/>
    </source>
</evidence>
<evidence type="ECO:0008006" key="3">
    <source>
        <dbReference type="Google" id="ProtNLM"/>
    </source>
</evidence>
<dbReference type="PANTHER" id="PTHR34613:SF1">
    <property type="entry name" value="SLL6017 PROTEIN"/>
    <property type="match status" value="1"/>
</dbReference>
<gene>
    <name evidence="1" type="ORF">BE15_40905</name>
</gene>
<dbReference type="EMBL" id="JEMA01000321">
    <property type="protein sequence ID" value="KYF71625.1"/>
    <property type="molecule type" value="Genomic_DNA"/>
</dbReference>
<dbReference type="AlphaFoldDB" id="A0A150QUD1"/>
<name>A0A150QUD1_SORCE</name>
<protein>
    <recommendedName>
        <fullName evidence="3">Transposase (putative) YhgA-like domain-containing protein</fullName>
    </recommendedName>
</protein>
<accession>A0A150QUD1</accession>
<dbReference type="PANTHER" id="PTHR34613">
    <property type="entry name" value="SLL0800 PROTEIN"/>
    <property type="match status" value="1"/>
</dbReference>
<organism evidence="1 2">
    <name type="scientific">Sorangium cellulosum</name>
    <name type="common">Polyangium cellulosum</name>
    <dbReference type="NCBI Taxonomy" id="56"/>
    <lineage>
        <taxon>Bacteria</taxon>
        <taxon>Pseudomonadati</taxon>
        <taxon>Myxococcota</taxon>
        <taxon>Polyangia</taxon>
        <taxon>Polyangiales</taxon>
        <taxon>Polyangiaceae</taxon>
        <taxon>Sorangium</taxon>
    </lineage>
</organism>
<proteinExistence type="predicted"/>
<dbReference type="Proteomes" id="UP000075260">
    <property type="component" value="Unassembled WGS sequence"/>
</dbReference>
<reference evidence="1 2" key="1">
    <citation type="submission" date="2014-02" db="EMBL/GenBank/DDBJ databases">
        <title>The small core and large imbalanced accessory genome model reveals a collaborative survival strategy of Sorangium cellulosum strains in nature.</title>
        <authorList>
            <person name="Han K."/>
            <person name="Peng R."/>
            <person name="Blom J."/>
            <person name="Li Y.-Z."/>
        </authorList>
    </citation>
    <scope>NUCLEOTIDE SEQUENCE [LARGE SCALE GENOMIC DNA]</scope>
    <source>
        <strain evidence="1 2">So0008-312</strain>
    </source>
</reference>